<organism evidence="2 3">
    <name type="scientific">Mycena chlorophos</name>
    <name type="common">Agaric fungus</name>
    <name type="synonym">Agaricus chlorophos</name>
    <dbReference type="NCBI Taxonomy" id="658473"/>
    <lineage>
        <taxon>Eukaryota</taxon>
        <taxon>Fungi</taxon>
        <taxon>Dikarya</taxon>
        <taxon>Basidiomycota</taxon>
        <taxon>Agaricomycotina</taxon>
        <taxon>Agaricomycetes</taxon>
        <taxon>Agaricomycetidae</taxon>
        <taxon>Agaricales</taxon>
        <taxon>Marasmiineae</taxon>
        <taxon>Mycenaceae</taxon>
        <taxon>Mycena</taxon>
    </lineage>
</organism>
<feature type="region of interest" description="Disordered" evidence="1">
    <location>
        <begin position="71"/>
        <end position="111"/>
    </location>
</feature>
<feature type="compositionally biased region" description="Basic residues" evidence="1">
    <location>
        <begin position="93"/>
        <end position="102"/>
    </location>
</feature>
<accession>A0ABQ0L0A4</accession>
<reference evidence="2" key="1">
    <citation type="submission" date="2014-09" db="EMBL/GenBank/DDBJ databases">
        <title>Genome sequence of the luminous mushroom Mycena chlorophos for searching fungal bioluminescence genes.</title>
        <authorList>
            <person name="Tanaka Y."/>
            <person name="Kasuga D."/>
            <person name="Oba Y."/>
            <person name="Hase S."/>
            <person name="Sato K."/>
            <person name="Oba Y."/>
            <person name="Sakakibara Y."/>
        </authorList>
    </citation>
    <scope>NUCLEOTIDE SEQUENCE</scope>
</reference>
<evidence type="ECO:0000313" key="2">
    <source>
        <dbReference type="EMBL" id="GAT43927.1"/>
    </source>
</evidence>
<name>A0ABQ0L0A4_MYCCL</name>
<gene>
    <name evidence="2" type="ORF">MCHLO_01586</name>
</gene>
<dbReference type="Proteomes" id="UP000815677">
    <property type="component" value="Unassembled WGS sequence"/>
</dbReference>
<protein>
    <submittedName>
        <fullName evidence="2">Uncharacterized protein</fullName>
    </submittedName>
</protein>
<dbReference type="EMBL" id="DF839483">
    <property type="protein sequence ID" value="GAT43927.1"/>
    <property type="molecule type" value="Genomic_DNA"/>
</dbReference>
<evidence type="ECO:0000256" key="1">
    <source>
        <dbReference type="SAM" id="MobiDB-lite"/>
    </source>
</evidence>
<evidence type="ECO:0000313" key="3">
    <source>
        <dbReference type="Proteomes" id="UP000815677"/>
    </source>
</evidence>
<keyword evidence="3" id="KW-1185">Reference proteome</keyword>
<sequence length="332" mass="36159">MLTIASIWQVSSRTGTLPVPTALLHFAPQTAAATLQPKQVTLRRCMRGSESQATPSPVWPAHPTVRWSYAARPRSSRRTHSDSLQQRLLRPTRASRGRKPASHARQSPSEQCYAHPIVPAQVFAPLEPTHASNTIPFHQLFSPFPRPVPCPPAPTRFRGPVGASKSGSHVWPNILHLLLDSAHQRARIGARNATRLARYGSGSLAHNHYPSVGTALLVVHVARPAFSWRPDIDRASVEIHSGNSQHAERLSRVPHTHPPLPHISLEPPIADARASAAATIRHNAFFKHLGCTSKLGRCIGATPFSIFLDNALLNPVAALQGTYAMLEAGSVR</sequence>
<proteinExistence type="predicted"/>